<keyword evidence="1 7" id="KW-0808">Transferase</keyword>
<dbReference type="InterPro" id="IPR006674">
    <property type="entry name" value="HD_domain"/>
</dbReference>
<comment type="function">
    <text evidence="7">Modifies, by uridylylation and deuridylylation, the PII regulatory proteins (GlnB and homologs), in response to the nitrogen status of the cell that GlnD senses through the glutamine level. Under low glutamine levels, catalyzes the conversion of the PII proteins and UTP to PII-UMP and PPi, while under higher glutamine levels, GlnD hydrolyzes PII-UMP to PII and UMP (deuridylylation). Thus, controls uridylylation state and activity of the PII proteins, and plays an important role in the regulation of nitrogen metabolism.</text>
</comment>
<dbReference type="Pfam" id="PF01966">
    <property type="entry name" value="HD"/>
    <property type="match status" value="1"/>
</dbReference>
<reference evidence="10 11" key="1">
    <citation type="journal article" date="2003" name="Int. J. Syst. Evol. Microbiol.">
        <title>Towards a standardized format for the description of a novel species (of an established genus): Ochrobactrum gallinifaecis sp. nov.</title>
        <authorList>
            <person name="Kampfer P."/>
            <person name="Buczolits S."/>
            <person name="Albrecht A."/>
            <person name="Busse H.J."/>
            <person name="Stackebrandt E."/>
        </authorList>
    </citation>
    <scope>NUCLEOTIDE SEQUENCE [LARGE SCALE GENOMIC DNA]</scope>
    <source>
        <strain evidence="10 11">ISO 196</strain>
    </source>
</reference>
<keyword evidence="3" id="KW-0677">Repeat</keyword>
<organism evidence="10 11">
    <name type="scientific">Brucella gallinifaecis</name>
    <dbReference type="NCBI Taxonomy" id="215590"/>
    <lineage>
        <taxon>Bacteria</taxon>
        <taxon>Pseudomonadati</taxon>
        <taxon>Pseudomonadota</taxon>
        <taxon>Alphaproteobacteria</taxon>
        <taxon>Hyphomicrobiales</taxon>
        <taxon>Brucellaceae</taxon>
        <taxon>Brucella/Ochrobactrum group</taxon>
        <taxon>Brucella</taxon>
    </lineage>
</organism>
<comment type="domain">
    <text evidence="7">Has four distinct domains: an N-terminal nucleotidyltransferase (NT) domain responsible for UTase activity, a central HD domain that encodes UR activity, and two C-terminal ACT domains that seem to have a role in glutamine sensing.</text>
</comment>
<dbReference type="RefSeq" id="WP_140904917.1">
    <property type="nucleotide sequence ID" value="NZ_JBHTMD010000013.1"/>
</dbReference>
<comment type="similarity">
    <text evidence="7">Belongs to the GlnD family.</text>
</comment>
<feature type="domain" description="ACT" evidence="8">
    <location>
        <begin position="737"/>
        <end position="819"/>
    </location>
</feature>
<dbReference type="GO" id="GO:0008773">
    <property type="term" value="F:[protein-PII] uridylyltransferase activity"/>
    <property type="evidence" value="ECO:0007669"/>
    <property type="project" value="UniProtKB-UniRule"/>
</dbReference>
<dbReference type="SUPFAM" id="SSF81593">
    <property type="entry name" value="Nucleotidyltransferase substrate binding subunit/domain"/>
    <property type="match status" value="1"/>
</dbReference>
<feature type="domain" description="HD" evidence="9">
    <location>
        <begin position="496"/>
        <end position="613"/>
    </location>
</feature>
<dbReference type="NCBIfam" id="NF003467">
    <property type="entry name" value="PRK05092.1"/>
    <property type="match status" value="1"/>
</dbReference>
<dbReference type="InterPro" id="IPR002934">
    <property type="entry name" value="Polymerase_NTP_transf_dom"/>
</dbReference>
<dbReference type="PROSITE" id="PS51671">
    <property type="entry name" value="ACT"/>
    <property type="match status" value="2"/>
</dbReference>
<dbReference type="Pfam" id="PF01909">
    <property type="entry name" value="NTP_transf_2"/>
    <property type="match status" value="1"/>
</dbReference>
<comment type="activity regulation">
    <text evidence="7">Uridylyltransferase (UTase) activity is inhibited by glutamine, while glutamine activates uridylyl-removing (UR) activity.</text>
</comment>
<dbReference type="InterPro" id="IPR013546">
    <property type="entry name" value="PII_UdlTrfase/GS_AdlTrfase"/>
</dbReference>
<dbReference type="Pfam" id="PF08335">
    <property type="entry name" value="GlnD_UR_UTase"/>
    <property type="match status" value="1"/>
</dbReference>
<evidence type="ECO:0000313" key="11">
    <source>
        <dbReference type="Proteomes" id="UP000315388"/>
    </source>
</evidence>
<dbReference type="Gene3D" id="3.30.460.10">
    <property type="entry name" value="Beta Polymerase, domain 2"/>
    <property type="match status" value="1"/>
</dbReference>
<comment type="cofactor">
    <cofactor evidence="7">
        <name>Mg(2+)</name>
        <dbReference type="ChEBI" id="CHEBI:18420"/>
    </cofactor>
</comment>
<evidence type="ECO:0000313" key="10">
    <source>
        <dbReference type="EMBL" id="TPF75479.1"/>
    </source>
</evidence>
<dbReference type="InterPro" id="IPR002912">
    <property type="entry name" value="ACT_dom"/>
</dbReference>
<evidence type="ECO:0000259" key="9">
    <source>
        <dbReference type="PROSITE" id="PS51831"/>
    </source>
</evidence>
<accession>A0A502BP05</accession>
<evidence type="ECO:0000256" key="5">
    <source>
        <dbReference type="ARBA" id="ARBA00022842"/>
    </source>
</evidence>
<dbReference type="AlphaFoldDB" id="A0A502BP05"/>
<protein>
    <recommendedName>
        <fullName evidence="7">Bifunctional uridylyltransferase/uridylyl-removing enzyme</fullName>
        <shortName evidence="7">UTase/UR</shortName>
    </recommendedName>
    <alternativeName>
        <fullName evidence="7">Bifunctional [protein-PII] modification enzyme</fullName>
    </alternativeName>
    <alternativeName>
        <fullName evidence="7">Bifunctional nitrogen sensor protein</fullName>
    </alternativeName>
    <domain>
        <recommendedName>
            <fullName evidence="7">[Protein-PII] uridylyltransferase</fullName>
            <shortName evidence="7">PII uridylyltransferase</shortName>
            <shortName evidence="7">UTase</shortName>
            <ecNumber evidence="7">2.7.7.59</ecNumber>
        </recommendedName>
    </domain>
    <domain>
        <recommendedName>
            <fullName evidence="7">[Protein-PII]-UMP uridylyl-removing enzyme</fullName>
            <shortName evidence="7">UR</shortName>
            <ecNumber evidence="7">3.1.4.-</ecNumber>
        </recommendedName>
    </domain>
</protein>
<dbReference type="SUPFAM" id="SSF81891">
    <property type="entry name" value="Poly A polymerase C-terminal region-like"/>
    <property type="match status" value="1"/>
</dbReference>
<dbReference type="EC" id="3.1.4.-" evidence="7"/>
<dbReference type="GO" id="GO:0008081">
    <property type="term" value="F:phosphoric diester hydrolase activity"/>
    <property type="evidence" value="ECO:0007669"/>
    <property type="project" value="UniProtKB-UniRule"/>
</dbReference>
<keyword evidence="2 7" id="KW-0548">Nucleotidyltransferase</keyword>
<dbReference type="Gene3D" id="3.30.70.260">
    <property type="match status" value="1"/>
</dbReference>
<evidence type="ECO:0000256" key="7">
    <source>
        <dbReference type="HAMAP-Rule" id="MF_00277"/>
    </source>
</evidence>
<dbReference type="EMBL" id="VEWJ01000005">
    <property type="protein sequence ID" value="TPF75479.1"/>
    <property type="molecule type" value="Genomic_DNA"/>
</dbReference>
<keyword evidence="11" id="KW-1185">Reference proteome</keyword>
<dbReference type="SMART" id="SM00471">
    <property type="entry name" value="HDc"/>
    <property type="match status" value="1"/>
</dbReference>
<sequence>MSAHDLKLEDIVNPETLRRKINELADSADENYTSQPVRKVVLHALKDALARGRDNAENMLMKDGGGTLCVRRLSYLMDTLISILFEFASTKAYPALNPSKAENMAIVAVGGYGRGGLAPGSDIDLLFLLPYKQTPWGEQVAEYMLYMLWDMGLKVGHSTRNIDECIRLSREDMTIRTALLDARFIIGNRDLFNALVTRFDEEVVMNTGPEFIQAKLAERDNRHKKAGETRYLVEPNVKEGKGGQRDLHTLFWIAKYFYRVKSKEELVKLGVLSRAELKLFNKAEDFLWAVRCHMHFATLKAEERLSFDIQPEIAQRLGYTAHPGQNYVERFMKHYFLVAKDVGDLTRILCAALEEEQAKHVPGFNRIFLTFSNRKRKLAGSSDFISENHRINIADADVFKRDPVNIIRIFHLADRLGLEFHPDAMQQLTRSLKLINAELRENPEANKLFLEVLTSPRNPELILRRMNESGVLGKFIPDFGKIVAMMQFNMYHHYTVDEHLLRCIAVLSEIEHGELDNEHPLANQLISTLKRDRNLLYVAMLLHDIAKGRPEDHSIAGARIARKLCPRFGLSPSETKTVEWLVREHLTMSMVAQSRDLNDRKTIVDFADTVQTMERLKLLLILTVCDIKGVGPGVWNGWKGQLLRTLYYETELVLTGGFSKLPRADRDRQAREALAEKLNDWPQAERDAYLGLHYTNYFLTVSLEDQLRHAHFIREADRNGRALATMAKPHTFEAVTEITVLAPDHPRLLSIITGACAAAGGNIVDAQIFTTGDGRALDTILINREFDTDEDERRRAERVGKVIEDVLSGKAHLPDVLARRTKPKRGAKAFKVEPRVEINNTLSDKFTVIEVEGLDRPGLLSELTGLISDLSLDIASAHITTFGEKVIDSFYVTDLVGHKISNATRQGNIRRKLLGLLGGENVAKANGRATA</sequence>
<dbReference type="PIRSF" id="PIRSF006288">
    <property type="entry name" value="PII_uridyltransf"/>
    <property type="match status" value="1"/>
</dbReference>
<evidence type="ECO:0000256" key="2">
    <source>
        <dbReference type="ARBA" id="ARBA00022695"/>
    </source>
</evidence>
<dbReference type="CDD" id="cd05401">
    <property type="entry name" value="NT_GlnE_GlnD_like"/>
    <property type="match status" value="1"/>
</dbReference>
<comment type="caution">
    <text evidence="7">Lacks conserved residue(s) required for the propagation of feature annotation.</text>
</comment>
<comment type="catalytic activity">
    <reaction evidence="7">
        <text>[protein-PII]-uridylyl-L-tyrosine + H2O = [protein-PII]-L-tyrosine + UMP + H(+)</text>
        <dbReference type="Rhea" id="RHEA:48600"/>
        <dbReference type="Rhea" id="RHEA-COMP:12147"/>
        <dbReference type="Rhea" id="RHEA-COMP:12148"/>
        <dbReference type="ChEBI" id="CHEBI:15377"/>
        <dbReference type="ChEBI" id="CHEBI:15378"/>
        <dbReference type="ChEBI" id="CHEBI:46858"/>
        <dbReference type="ChEBI" id="CHEBI:57865"/>
        <dbReference type="ChEBI" id="CHEBI:90602"/>
    </reaction>
</comment>
<gene>
    <name evidence="7" type="primary">glnD</name>
    <name evidence="10" type="ORF">FHY56_09470</name>
</gene>
<evidence type="ECO:0000259" key="8">
    <source>
        <dbReference type="PROSITE" id="PS51671"/>
    </source>
</evidence>
<evidence type="ECO:0000256" key="3">
    <source>
        <dbReference type="ARBA" id="ARBA00022737"/>
    </source>
</evidence>
<dbReference type="HAMAP" id="MF_00277">
    <property type="entry name" value="PII_uridylyl_transf"/>
    <property type="match status" value="1"/>
</dbReference>
<dbReference type="CDD" id="cd00077">
    <property type="entry name" value="HDc"/>
    <property type="match status" value="1"/>
</dbReference>
<keyword evidence="4 7" id="KW-0378">Hydrolase</keyword>
<dbReference type="InterPro" id="IPR045865">
    <property type="entry name" value="ACT-like_dom_sf"/>
</dbReference>
<dbReference type="InterPro" id="IPR003607">
    <property type="entry name" value="HD/PDEase_dom"/>
</dbReference>
<dbReference type="PROSITE" id="PS51831">
    <property type="entry name" value="HD"/>
    <property type="match status" value="1"/>
</dbReference>
<dbReference type="NCBIfam" id="TIGR01693">
    <property type="entry name" value="UTase_glnD"/>
    <property type="match status" value="1"/>
</dbReference>
<dbReference type="SUPFAM" id="SSF55021">
    <property type="entry name" value="ACT-like"/>
    <property type="match status" value="2"/>
</dbReference>
<dbReference type="PANTHER" id="PTHR47320:SF1">
    <property type="entry name" value="BIFUNCTIONAL URIDYLYLTRANSFERASE_URIDYLYL-REMOVING ENZYME"/>
    <property type="match status" value="1"/>
</dbReference>
<dbReference type="CDD" id="cd04900">
    <property type="entry name" value="ACT_UUR-like_1"/>
    <property type="match status" value="1"/>
</dbReference>
<keyword evidence="6 7" id="KW-0511">Multifunctional enzyme</keyword>
<dbReference type="OrthoDB" id="9758038at2"/>
<dbReference type="InterPro" id="IPR043519">
    <property type="entry name" value="NT_sf"/>
</dbReference>
<feature type="region of interest" description="Uridylyltransferase" evidence="7">
    <location>
        <begin position="1"/>
        <end position="379"/>
    </location>
</feature>
<keyword evidence="5 7" id="KW-0460">Magnesium</keyword>
<proteinExistence type="inferred from homology"/>
<dbReference type="EC" id="2.7.7.59" evidence="7"/>
<dbReference type="PANTHER" id="PTHR47320">
    <property type="entry name" value="BIFUNCTIONAL URIDYLYLTRANSFERASE/URIDYLYL-REMOVING ENZYME"/>
    <property type="match status" value="1"/>
</dbReference>
<name>A0A502BP05_9HYPH</name>
<evidence type="ECO:0000256" key="6">
    <source>
        <dbReference type="ARBA" id="ARBA00023268"/>
    </source>
</evidence>
<dbReference type="Pfam" id="PF01842">
    <property type="entry name" value="ACT"/>
    <property type="match status" value="2"/>
</dbReference>
<comment type="catalytic activity">
    <reaction evidence="7">
        <text>[protein-PII]-L-tyrosine + UTP = [protein-PII]-uridylyl-L-tyrosine + diphosphate</text>
        <dbReference type="Rhea" id="RHEA:13673"/>
        <dbReference type="Rhea" id="RHEA-COMP:12147"/>
        <dbReference type="Rhea" id="RHEA-COMP:12148"/>
        <dbReference type="ChEBI" id="CHEBI:33019"/>
        <dbReference type="ChEBI" id="CHEBI:46398"/>
        <dbReference type="ChEBI" id="CHEBI:46858"/>
        <dbReference type="ChEBI" id="CHEBI:90602"/>
        <dbReference type="EC" id="2.7.7.59"/>
    </reaction>
</comment>
<dbReference type="CDD" id="cd04899">
    <property type="entry name" value="ACT_ACR-UUR-like_2"/>
    <property type="match status" value="1"/>
</dbReference>
<dbReference type="SUPFAM" id="SSF81301">
    <property type="entry name" value="Nucleotidyltransferase"/>
    <property type="match status" value="1"/>
</dbReference>
<evidence type="ECO:0000256" key="4">
    <source>
        <dbReference type="ARBA" id="ARBA00022801"/>
    </source>
</evidence>
<dbReference type="GO" id="GO:0006808">
    <property type="term" value="P:regulation of nitrogen utilization"/>
    <property type="evidence" value="ECO:0007669"/>
    <property type="project" value="UniProtKB-UniRule"/>
</dbReference>
<dbReference type="Proteomes" id="UP000315388">
    <property type="component" value="Unassembled WGS sequence"/>
</dbReference>
<dbReference type="InterPro" id="IPR010043">
    <property type="entry name" value="UTase/UR"/>
</dbReference>
<comment type="caution">
    <text evidence="10">The sequence shown here is derived from an EMBL/GenBank/DDBJ whole genome shotgun (WGS) entry which is preliminary data.</text>
</comment>
<feature type="domain" description="ACT" evidence="8">
    <location>
        <begin position="848"/>
        <end position="930"/>
    </location>
</feature>
<dbReference type="Gene3D" id="1.10.3090.10">
    <property type="entry name" value="cca-adding enzyme, domain 2"/>
    <property type="match status" value="1"/>
</dbReference>
<evidence type="ECO:0000256" key="1">
    <source>
        <dbReference type="ARBA" id="ARBA00022679"/>
    </source>
</evidence>